<reference evidence="1" key="2">
    <citation type="submission" date="2023-03" db="EMBL/GenBank/DDBJ databases">
        <authorList>
            <person name="Inwood S.N."/>
            <person name="Skelly J.G."/>
            <person name="Guhlin J."/>
            <person name="Harrop T.W.R."/>
            <person name="Goldson S.G."/>
            <person name="Dearden P.K."/>
        </authorList>
    </citation>
    <scope>NUCLEOTIDE SEQUENCE</scope>
    <source>
        <strain evidence="1">Lincoln</strain>
        <tissue evidence="1">Whole body</tissue>
    </source>
</reference>
<sequence length="98" mass="11139">MDLPIDPEADTGGFKLVFKQNTPEFKPYLGPGLFVFGKSMKLNENSEEQNNSNVEVEEKMINVNSLQQKDKKLHAGTTSHMISRRRDPKVVDFINSLE</sequence>
<proteinExistence type="predicted"/>
<accession>A0AA39G4U3</accession>
<evidence type="ECO:0000313" key="2">
    <source>
        <dbReference type="Proteomes" id="UP001168972"/>
    </source>
</evidence>
<dbReference type="EMBL" id="JAQQBR010000002">
    <property type="protein sequence ID" value="KAK0181574.1"/>
    <property type="molecule type" value="Genomic_DNA"/>
</dbReference>
<dbReference type="AlphaFoldDB" id="A0AA39G4U3"/>
<reference evidence="1" key="1">
    <citation type="journal article" date="2023" name="bioRxiv">
        <title>Scaffold-level genome assemblies of two parasitoid biocontrol wasps reveal the parthenogenesis mechanism and an associated novel virus.</title>
        <authorList>
            <person name="Inwood S."/>
            <person name="Skelly J."/>
            <person name="Guhlin J."/>
            <person name="Harrop T."/>
            <person name="Goldson S."/>
            <person name="Dearden P."/>
        </authorList>
    </citation>
    <scope>NUCLEOTIDE SEQUENCE</scope>
    <source>
        <strain evidence="1">Lincoln</strain>
        <tissue evidence="1">Whole body</tissue>
    </source>
</reference>
<dbReference type="Proteomes" id="UP001168972">
    <property type="component" value="Unassembled WGS sequence"/>
</dbReference>
<evidence type="ECO:0000313" key="1">
    <source>
        <dbReference type="EMBL" id="KAK0181574.1"/>
    </source>
</evidence>
<name>A0AA39G4U3_MICHY</name>
<keyword evidence="2" id="KW-1185">Reference proteome</keyword>
<comment type="caution">
    <text evidence="1">The sequence shown here is derived from an EMBL/GenBank/DDBJ whole genome shotgun (WGS) entry which is preliminary data.</text>
</comment>
<gene>
    <name evidence="1" type="ORF">PV327_003847</name>
</gene>
<organism evidence="1 2">
    <name type="scientific">Microctonus hyperodae</name>
    <name type="common">Parasitoid wasp</name>
    <dbReference type="NCBI Taxonomy" id="165561"/>
    <lineage>
        <taxon>Eukaryota</taxon>
        <taxon>Metazoa</taxon>
        <taxon>Ecdysozoa</taxon>
        <taxon>Arthropoda</taxon>
        <taxon>Hexapoda</taxon>
        <taxon>Insecta</taxon>
        <taxon>Pterygota</taxon>
        <taxon>Neoptera</taxon>
        <taxon>Endopterygota</taxon>
        <taxon>Hymenoptera</taxon>
        <taxon>Apocrita</taxon>
        <taxon>Ichneumonoidea</taxon>
        <taxon>Braconidae</taxon>
        <taxon>Euphorinae</taxon>
        <taxon>Microctonus</taxon>
    </lineage>
</organism>
<protein>
    <submittedName>
        <fullName evidence="1">Uncharacterized protein</fullName>
    </submittedName>
</protein>